<feature type="compositionally biased region" description="Acidic residues" evidence="3">
    <location>
        <begin position="147"/>
        <end position="165"/>
    </location>
</feature>
<dbReference type="SMART" id="SM00368">
    <property type="entry name" value="LRR_RI"/>
    <property type="match status" value="3"/>
</dbReference>
<comment type="caution">
    <text evidence="4">The sequence shown here is derived from an EMBL/GenBank/DDBJ whole genome shotgun (WGS) entry which is preliminary data.</text>
</comment>
<dbReference type="Gene3D" id="3.80.10.10">
    <property type="entry name" value="Ribonuclease Inhibitor"/>
    <property type="match status" value="1"/>
</dbReference>
<dbReference type="EMBL" id="JAYMGO010000022">
    <property type="protein sequence ID" value="KAL1251656.1"/>
    <property type="molecule type" value="Genomic_DNA"/>
</dbReference>
<keyword evidence="2" id="KW-0677">Repeat</keyword>
<evidence type="ECO:0000313" key="5">
    <source>
        <dbReference type="Proteomes" id="UP001558613"/>
    </source>
</evidence>
<keyword evidence="1" id="KW-0433">Leucine-rich repeat</keyword>
<sequence>LRGCKMTGEGCSAVTSALNSSPSHLRELDMSGNKLGNSGFKSLGDLLMNPQCKLETLHLNDCDITDVAALTQSLKETKALQFLKELDLSKNNIGYSKNQLSDVLRDTKCNLILEKEQSYLSAGVSYITGWLSWSKAQEGPVISTEQESSDEESSEDEPEGGEEAEEHAKQLNYLVTSV</sequence>
<dbReference type="Proteomes" id="UP001558613">
    <property type="component" value="Unassembled WGS sequence"/>
</dbReference>
<dbReference type="SUPFAM" id="SSF52047">
    <property type="entry name" value="RNI-like"/>
    <property type="match status" value="1"/>
</dbReference>
<reference evidence="4 5" key="1">
    <citation type="submission" date="2023-09" db="EMBL/GenBank/DDBJ databases">
        <authorList>
            <person name="Wang M."/>
        </authorList>
    </citation>
    <scope>NUCLEOTIDE SEQUENCE [LARGE SCALE GENOMIC DNA]</scope>
    <source>
        <strain evidence="4">GT-2023</strain>
        <tissue evidence="4">Liver</tissue>
    </source>
</reference>
<evidence type="ECO:0000256" key="2">
    <source>
        <dbReference type="ARBA" id="ARBA00022737"/>
    </source>
</evidence>
<accession>A0ABR3LHU2</accession>
<dbReference type="InterPro" id="IPR001611">
    <property type="entry name" value="Leu-rich_rpt"/>
</dbReference>
<evidence type="ECO:0000256" key="1">
    <source>
        <dbReference type="ARBA" id="ARBA00022614"/>
    </source>
</evidence>
<dbReference type="InterPro" id="IPR032675">
    <property type="entry name" value="LRR_dom_sf"/>
</dbReference>
<feature type="non-terminal residue" evidence="4">
    <location>
        <position position="1"/>
    </location>
</feature>
<dbReference type="Pfam" id="PF13516">
    <property type="entry name" value="LRR_6"/>
    <property type="match status" value="3"/>
</dbReference>
<protein>
    <submittedName>
        <fullName evidence="4">Uncharacterized protein</fullName>
    </submittedName>
</protein>
<keyword evidence="5" id="KW-1185">Reference proteome</keyword>
<evidence type="ECO:0000256" key="3">
    <source>
        <dbReference type="SAM" id="MobiDB-lite"/>
    </source>
</evidence>
<feature type="region of interest" description="Disordered" evidence="3">
    <location>
        <begin position="138"/>
        <end position="178"/>
    </location>
</feature>
<gene>
    <name evidence="4" type="ORF">QQF64_019452</name>
</gene>
<proteinExistence type="predicted"/>
<dbReference type="InterPro" id="IPR051261">
    <property type="entry name" value="NLR"/>
</dbReference>
<name>A0ABR3LHU2_9TELE</name>
<evidence type="ECO:0000313" key="4">
    <source>
        <dbReference type="EMBL" id="KAL1251656.1"/>
    </source>
</evidence>
<organism evidence="4 5">
    <name type="scientific">Cirrhinus molitorella</name>
    <name type="common">mud carp</name>
    <dbReference type="NCBI Taxonomy" id="172907"/>
    <lineage>
        <taxon>Eukaryota</taxon>
        <taxon>Metazoa</taxon>
        <taxon>Chordata</taxon>
        <taxon>Craniata</taxon>
        <taxon>Vertebrata</taxon>
        <taxon>Euteleostomi</taxon>
        <taxon>Actinopterygii</taxon>
        <taxon>Neopterygii</taxon>
        <taxon>Teleostei</taxon>
        <taxon>Ostariophysi</taxon>
        <taxon>Cypriniformes</taxon>
        <taxon>Cyprinidae</taxon>
        <taxon>Labeoninae</taxon>
        <taxon>Labeonini</taxon>
        <taxon>Cirrhinus</taxon>
    </lineage>
</organism>
<dbReference type="PANTHER" id="PTHR24106">
    <property type="entry name" value="NACHT, LRR AND CARD DOMAINS-CONTAINING"/>
    <property type="match status" value="1"/>
</dbReference>